<dbReference type="RefSeq" id="WP_092621733.1">
    <property type="nucleotide sequence ID" value="NZ_FMYK01000014.1"/>
</dbReference>
<keyword evidence="2" id="KW-0285">Flavoprotein</keyword>
<dbReference type="AlphaFoldDB" id="A0A1G6PCV9"/>
<organism evidence="4 5">
    <name type="scientific">Acinetobacter marinus</name>
    <dbReference type="NCBI Taxonomy" id="281375"/>
    <lineage>
        <taxon>Bacteria</taxon>
        <taxon>Pseudomonadati</taxon>
        <taxon>Pseudomonadota</taxon>
        <taxon>Gammaproteobacteria</taxon>
        <taxon>Moraxellales</taxon>
        <taxon>Moraxellaceae</taxon>
        <taxon>Acinetobacter</taxon>
    </lineage>
</organism>
<evidence type="ECO:0000313" key="4">
    <source>
        <dbReference type="EMBL" id="SDC77414.1"/>
    </source>
</evidence>
<comment type="cofactor">
    <cofactor evidence="1">
        <name>FMN</name>
        <dbReference type="ChEBI" id="CHEBI:58210"/>
    </cofactor>
</comment>
<dbReference type="Proteomes" id="UP000242317">
    <property type="component" value="Unassembled WGS sequence"/>
</dbReference>
<evidence type="ECO:0000259" key="3">
    <source>
        <dbReference type="Pfam" id="PF03358"/>
    </source>
</evidence>
<reference evidence="5" key="1">
    <citation type="submission" date="2016-09" db="EMBL/GenBank/DDBJ databases">
        <authorList>
            <person name="Varghese N."/>
            <person name="Submissions S."/>
        </authorList>
    </citation>
    <scope>NUCLEOTIDE SEQUENCE [LARGE SCALE GENOMIC DNA]</scope>
    <source>
        <strain evidence="5">ANC 3699</strain>
    </source>
</reference>
<evidence type="ECO:0000256" key="2">
    <source>
        <dbReference type="ARBA" id="ARBA00022643"/>
    </source>
</evidence>
<keyword evidence="2" id="KW-0288">FMN</keyword>
<name>A0A1G6PCV9_9GAMM</name>
<dbReference type="InterPro" id="IPR029039">
    <property type="entry name" value="Flavoprotein-like_sf"/>
</dbReference>
<evidence type="ECO:0000256" key="1">
    <source>
        <dbReference type="ARBA" id="ARBA00001917"/>
    </source>
</evidence>
<dbReference type="InterPro" id="IPR005025">
    <property type="entry name" value="FMN_Rdtase-like_dom"/>
</dbReference>
<feature type="domain" description="NADPH-dependent FMN reductase-like" evidence="3">
    <location>
        <begin position="1"/>
        <end position="136"/>
    </location>
</feature>
<dbReference type="Gene3D" id="3.40.50.360">
    <property type="match status" value="1"/>
</dbReference>
<dbReference type="GO" id="GO:0010181">
    <property type="term" value="F:FMN binding"/>
    <property type="evidence" value="ECO:0007669"/>
    <property type="project" value="TreeGrafter"/>
</dbReference>
<dbReference type="GO" id="GO:0016491">
    <property type="term" value="F:oxidoreductase activity"/>
    <property type="evidence" value="ECO:0007669"/>
    <property type="project" value="InterPro"/>
</dbReference>
<dbReference type="GO" id="GO:0005829">
    <property type="term" value="C:cytosol"/>
    <property type="evidence" value="ECO:0007669"/>
    <property type="project" value="TreeGrafter"/>
</dbReference>
<dbReference type="EMBL" id="FMYK01000014">
    <property type="protein sequence ID" value="SDC77414.1"/>
    <property type="molecule type" value="Genomic_DNA"/>
</dbReference>
<evidence type="ECO:0000313" key="5">
    <source>
        <dbReference type="Proteomes" id="UP000242317"/>
    </source>
</evidence>
<dbReference type="OrthoDB" id="9812295at2"/>
<accession>A0A1G6PCV9</accession>
<dbReference type="InterPro" id="IPR050712">
    <property type="entry name" value="NAD(P)H-dep_reductase"/>
</dbReference>
<gene>
    <name evidence="4" type="ORF">SAMN05421749_11410</name>
</gene>
<proteinExistence type="predicted"/>
<sequence>MKIQIIVGSVRENRVAIHVAEWMQNALQDIDAEVEIVDLKTWDLPMFSGASPMSLKGNYSDPLQKKWSEKITEGDAYFLISPEYNNGYSPALKNALDYLGAEWSGKPVGFVSYGSVNGARSISQIRQVTTALGMIDSNISLLIRDIFARTKSQNFQGNDAEQDVLINLANQLIDLTKKLSG</sequence>
<dbReference type="PANTHER" id="PTHR30543:SF21">
    <property type="entry name" value="NAD(P)H-DEPENDENT FMN REDUCTASE LOT6"/>
    <property type="match status" value="1"/>
</dbReference>
<protein>
    <submittedName>
        <fullName evidence="4">NAD(P)H-dependent FMN reductase</fullName>
    </submittedName>
</protein>
<dbReference type="SUPFAM" id="SSF52218">
    <property type="entry name" value="Flavoproteins"/>
    <property type="match status" value="1"/>
</dbReference>
<dbReference type="Pfam" id="PF03358">
    <property type="entry name" value="FMN_red"/>
    <property type="match status" value="1"/>
</dbReference>
<dbReference type="PANTHER" id="PTHR30543">
    <property type="entry name" value="CHROMATE REDUCTASE"/>
    <property type="match status" value="1"/>
</dbReference>
<keyword evidence="5" id="KW-1185">Reference proteome</keyword>